<organism evidence="10 11">
    <name type="scientific">Claviceps pusilla</name>
    <dbReference type="NCBI Taxonomy" id="123648"/>
    <lineage>
        <taxon>Eukaryota</taxon>
        <taxon>Fungi</taxon>
        <taxon>Dikarya</taxon>
        <taxon>Ascomycota</taxon>
        <taxon>Pezizomycotina</taxon>
        <taxon>Sordariomycetes</taxon>
        <taxon>Hypocreomycetidae</taxon>
        <taxon>Hypocreales</taxon>
        <taxon>Clavicipitaceae</taxon>
        <taxon>Claviceps</taxon>
    </lineage>
</organism>
<proteinExistence type="inferred from homology"/>
<feature type="compositionally biased region" description="Low complexity" evidence="9">
    <location>
        <begin position="202"/>
        <end position="228"/>
    </location>
</feature>
<evidence type="ECO:0000256" key="8">
    <source>
        <dbReference type="ARBA" id="ARBA00023242"/>
    </source>
</evidence>
<feature type="region of interest" description="Disordered" evidence="9">
    <location>
        <begin position="1"/>
        <end position="123"/>
    </location>
</feature>
<evidence type="ECO:0000256" key="9">
    <source>
        <dbReference type="SAM" id="MobiDB-lite"/>
    </source>
</evidence>
<keyword evidence="8" id="KW-0539">Nucleus</keyword>
<feature type="compositionally biased region" description="Low complexity" evidence="9">
    <location>
        <begin position="88"/>
        <end position="100"/>
    </location>
</feature>
<dbReference type="Pfam" id="PF08528">
    <property type="entry name" value="Whi5"/>
    <property type="match status" value="1"/>
</dbReference>
<keyword evidence="5" id="KW-0678">Repressor</keyword>
<sequence length="253" mass="26947">MPANASPTKKRAALAPRDANANPSLSSPNVLKDGKISVLPPPAGASPLKKRVVPATARGTKRPAEDACSPGNKKKCVQENTRLHRSRTSSPSTSSIFDTSAAEGDASWTTTTTEPDRAVAGATDAPILMVPRPRGNMTREQAREKAEILRLRLGLACYKLRTGQTGVPLADLQRKPLPPRPSVRVQSTFQVAQDATKKKQNSESQDSHPSSTSTSTSTSTSAPSTRLTDSNRPEQGDTINEPQSCCRATSSEH</sequence>
<dbReference type="GO" id="GO:0005737">
    <property type="term" value="C:cytoplasm"/>
    <property type="evidence" value="ECO:0007669"/>
    <property type="project" value="UniProtKB-SubCell"/>
</dbReference>
<dbReference type="InterPro" id="IPR013734">
    <property type="entry name" value="TF_Nrm1/Whi5"/>
</dbReference>
<comment type="caution">
    <text evidence="10">The sequence shown here is derived from an EMBL/GenBank/DDBJ whole genome shotgun (WGS) entry which is preliminary data.</text>
</comment>
<comment type="subcellular location">
    <subcellularLocation>
        <location evidence="2">Cytoplasm</location>
    </subcellularLocation>
    <subcellularLocation>
        <location evidence="1">Nucleus</location>
    </subcellularLocation>
</comment>
<evidence type="ECO:0000256" key="3">
    <source>
        <dbReference type="ARBA" id="ARBA00006922"/>
    </source>
</evidence>
<evidence type="ECO:0000256" key="4">
    <source>
        <dbReference type="ARBA" id="ARBA00022490"/>
    </source>
</evidence>
<accession>A0A9P7SUA1</accession>
<gene>
    <name evidence="10" type="ORF">E4U43_005101</name>
</gene>
<evidence type="ECO:0000256" key="5">
    <source>
        <dbReference type="ARBA" id="ARBA00022491"/>
    </source>
</evidence>
<keyword evidence="7" id="KW-0804">Transcription</keyword>
<dbReference type="Proteomes" id="UP000748025">
    <property type="component" value="Unassembled WGS sequence"/>
</dbReference>
<protein>
    <recommendedName>
        <fullName evidence="12">Cyclin-dependent kinase</fullName>
    </recommendedName>
</protein>
<evidence type="ECO:0000256" key="1">
    <source>
        <dbReference type="ARBA" id="ARBA00004123"/>
    </source>
</evidence>
<dbReference type="GO" id="GO:0005634">
    <property type="term" value="C:nucleus"/>
    <property type="evidence" value="ECO:0007669"/>
    <property type="project" value="UniProtKB-SubCell"/>
</dbReference>
<keyword evidence="11" id="KW-1185">Reference proteome</keyword>
<feature type="compositionally biased region" description="Polar residues" evidence="9">
    <location>
        <begin position="237"/>
        <end position="253"/>
    </location>
</feature>
<dbReference type="EMBL" id="SRPW01003327">
    <property type="protein sequence ID" value="KAG5987360.1"/>
    <property type="molecule type" value="Genomic_DNA"/>
</dbReference>
<dbReference type="OrthoDB" id="5345625at2759"/>
<evidence type="ECO:0000313" key="11">
    <source>
        <dbReference type="Proteomes" id="UP000748025"/>
    </source>
</evidence>
<feature type="region of interest" description="Disordered" evidence="9">
    <location>
        <begin position="170"/>
        <end position="253"/>
    </location>
</feature>
<evidence type="ECO:0000256" key="2">
    <source>
        <dbReference type="ARBA" id="ARBA00004496"/>
    </source>
</evidence>
<evidence type="ECO:0000256" key="7">
    <source>
        <dbReference type="ARBA" id="ARBA00023163"/>
    </source>
</evidence>
<dbReference type="AlphaFoldDB" id="A0A9P7SUA1"/>
<name>A0A9P7SUA1_9HYPO</name>
<reference evidence="10" key="1">
    <citation type="journal article" date="2020" name="bioRxiv">
        <title>Whole genome comparisons of ergot fungi reveals the divergence and evolution of species within the genus Claviceps are the result of varying mechanisms driving genome evolution and host range expansion.</title>
        <authorList>
            <person name="Wyka S.A."/>
            <person name="Mondo S.J."/>
            <person name="Liu M."/>
            <person name="Dettman J."/>
            <person name="Nalam V."/>
            <person name="Broders K.D."/>
        </authorList>
    </citation>
    <scope>NUCLEOTIDE SEQUENCE</scope>
    <source>
        <strain evidence="10">CCC 602</strain>
    </source>
</reference>
<keyword evidence="6" id="KW-0805">Transcription regulation</keyword>
<evidence type="ECO:0000256" key="6">
    <source>
        <dbReference type="ARBA" id="ARBA00023015"/>
    </source>
</evidence>
<keyword evidence="4" id="KW-0963">Cytoplasm</keyword>
<evidence type="ECO:0000313" key="10">
    <source>
        <dbReference type="EMBL" id="KAG5987360.1"/>
    </source>
</evidence>
<feature type="compositionally biased region" description="Polar residues" evidence="9">
    <location>
        <begin position="184"/>
        <end position="193"/>
    </location>
</feature>
<comment type="similarity">
    <text evidence="3">Belongs to the WHI5/NRM1 family.</text>
</comment>
<evidence type="ECO:0008006" key="12">
    <source>
        <dbReference type="Google" id="ProtNLM"/>
    </source>
</evidence>